<organism evidence="1 2">
    <name type="scientific">Dendrosporobacter quercicolus</name>
    <dbReference type="NCBI Taxonomy" id="146817"/>
    <lineage>
        <taxon>Bacteria</taxon>
        <taxon>Bacillati</taxon>
        <taxon>Bacillota</taxon>
        <taxon>Negativicutes</taxon>
        <taxon>Selenomonadales</taxon>
        <taxon>Sporomusaceae</taxon>
        <taxon>Dendrosporobacter</taxon>
    </lineage>
</organism>
<reference evidence="1 2" key="1">
    <citation type="submission" date="2016-10" db="EMBL/GenBank/DDBJ databases">
        <authorList>
            <person name="de Groot N.N."/>
        </authorList>
    </citation>
    <scope>NUCLEOTIDE SEQUENCE [LARGE SCALE GENOMIC DNA]</scope>
    <source>
        <strain evidence="1 2">DSM 1736</strain>
    </source>
</reference>
<dbReference type="Proteomes" id="UP000214880">
    <property type="component" value="Unassembled WGS sequence"/>
</dbReference>
<dbReference type="STRING" id="146817.SAMN04488502_1011206"/>
<accession>A0A1G9P2M5</accession>
<evidence type="ECO:0000313" key="1">
    <source>
        <dbReference type="EMBL" id="SDL92919.1"/>
    </source>
</evidence>
<proteinExistence type="predicted"/>
<evidence type="ECO:0000313" key="2">
    <source>
        <dbReference type="Proteomes" id="UP000214880"/>
    </source>
</evidence>
<dbReference type="AlphaFoldDB" id="A0A1G9P2M5"/>
<keyword evidence="2" id="KW-1185">Reference proteome</keyword>
<dbReference type="EMBL" id="FNHB01000001">
    <property type="protein sequence ID" value="SDL92919.1"/>
    <property type="molecule type" value="Genomic_DNA"/>
</dbReference>
<gene>
    <name evidence="1" type="ORF">SAMN04488502_1011206</name>
</gene>
<name>A0A1G9P2M5_9FIRM</name>
<dbReference type="RefSeq" id="WP_092069596.1">
    <property type="nucleotide sequence ID" value="NZ_FNHB01000001.1"/>
</dbReference>
<protein>
    <submittedName>
        <fullName evidence="1">Uncharacterized protein</fullName>
    </submittedName>
</protein>
<sequence length="81" mass="9469">MPGARAMTYAEREAFIDAGLDPMFTDQKITPQRERDIVGWMLKNIYQDCDFSGQPYPKCRNLAYRTYELTIKAEEDEVKNL</sequence>